<feature type="domain" description="AAA+ ATPase" evidence="10">
    <location>
        <begin position="149"/>
        <end position="291"/>
    </location>
</feature>
<feature type="region of interest" description="Disordered" evidence="9">
    <location>
        <begin position="311"/>
        <end position="340"/>
    </location>
</feature>
<organism evidence="11 12">
    <name type="scientific">Hamiltosporidium magnivora</name>
    <dbReference type="NCBI Taxonomy" id="148818"/>
    <lineage>
        <taxon>Eukaryota</taxon>
        <taxon>Fungi</taxon>
        <taxon>Fungi incertae sedis</taxon>
        <taxon>Microsporidia</taxon>
        <taxon>Dubosqiidae</taxon>
        <taxon>Hamiltosporidium</taxon>
    </lineage>
</organism>
<keyword evidence="12" id="KW-1185">Reference proteome</keyword>
<dbReference type="Gene3D" id="3.40.50.300">
    <property type="entry name" value="P-loop containing nucleotide triphosphate hydrolases"/>
    <property type="match status" value="3"/>
</dbReference>
<evidence type="ECO:0000256" key="9">
    <source>
        <dbReference type="SAM" id="MobiDB-lite"/>
    </source>
</evidence>
<dbReference type="STRING" id="148818.A0A4Q9KXM5"/>
<feature type="region of interest" description="Disordered" evidence="9">
    <location>
        <begin position="693"/>
        <end position="719"/>
    </location>
</feature>
<comment type="caution">
    <text evidence="11">The sequence shown here is derived from an EMBL/GenBank/DDBJ whole genome shotgun (WGS) entry which is preliminary data.</text>
</comment>
<dbReference type="GO" id="GO:0000027">
    <property type="term" value="P:ribosomal large subunit assembly"/>
    <property type="evidence" value="ECO:0007669"/>
    <property type="project" value="TreeGrafter"/>
</dbReference>
<dbReference type="FunFam" id="3.40.50.300:FF:000142">
    <property type="entry name" value="Midasin"/>
    <property type="match status" value="1"/>
</dbReference>
<evidence type="ECO:0000259" key="10">
    <source>
        <dbReference type="SMART" id="SM00382"/>
    </source>
</evidence>
<dbReference type="SMART" id="SM00382">
    <property type="entry name" value="AAA"/>
    <property type="match status" value="2"/>
</dbReference>
<feature type="region of interest" description="Disordered" evidence="9">
    <location>
        <begin position="935"/>
        <end position="1011"/>
    </location>
</feature>
<dbReference type="PANTHER" id="PTHR48103:SF2">
    <property type="entry name" value="MIDASIN"/>
    <property type="match status" value="1"/>
</dbReference>
<name>A0A4Q9KXM5_9MICR</name>
<dbReference type="Proteomes" id="UP000291404">
    <property type="component" value="Unassembled WGS sequence"/>
</dbReference>
<dbReference type="GO" id="GO:0000055">
    <property type="term" value="P:ribosomal large subunit export from nucleus"/>
    <property type="evidence" value="ECO:0007669"/>
    <property type="project" value="TreeGrafter"/>
</dbReference>
<dbReference type="CDD" id="cd00009">
    <property type="entry name" value="AAA"/>
    <property type="match status" value="1"/>
</dbReference>
<evidence type="ECO:0000256" key="8">
    <source>
        <dbReference type="ARBA" id="ARBA00023242"/>
    </source>
</evidence>
<evidence type="ECO:0000256" key="4">
    <source>
        <dbReference type="ARBA" id="ARBA00017143"/>
    </source>
</evidence>
<accession>A0A4Q9KXM5</accession>
<evidence type="ECO:0000256" key="2">
    <source>
        <dbReference type="ARBA" id="ARBA00004642"/>
    </source>
</evidence>
<evidence type="ECO:0000256" key="6">
    <source>
        <dbReference type="ARBA" id="ARBA00022840"/>
    </source>
</evidence>
<keyword evidence="7" id="KW-0143">Chaperone</keyword>
<dbReference type="GO" id="GO:0030687">
    <property type="term" value="C:preribosome, large subunit precursor"/>
    <property type="evidence" value="ECO:0007669"/>
    <property type="project" value="TreeGrafter"/>
</dbReference>
<dbReference type="InterPro" id="IPR011704">
    <property type="entry name" value="ATPase_dyneun-rel_AAA"/>
</dbReference>
<dbReference type="GO" id="GO:0005654">
    <property type="term" value="C:nucleoplasm"/>
    <property type="evidence" value="ECO:0007669"/>
    <property type="project" value="UniProtKB-SubCell"/>
</dbReference>
<dbReference type="Pfam" id="PF07728">
    <property type="entry name" value="AAA_5"/>
    <property type="match status" value="3"/>
</dbReference>
<dbReference type="GO" id="GO:0005524">
    <property type="term" value="F:ATP binding"/>
    <property type="evidence" value="ECO:0007669"/>
    <property type="project" value="UniProtKB-KW"/>
</dbReference>
<dbReference type="GO" id="GO:0016887">
    <property type="term" value="F:ATP hydrolysis activity"/>
    <property type="evidence" value="ECO:0007669"/>
    <property type="project" value="InterPro"/>
</dbReference>
<feature type="non-terminal residue" evidence="11">
    <location>
        <position position="1011"/>
    </location>
</feature>
<comment type="similarity">
    <text evidence="3">Belongs to the midasin family.</text>
</comment>
<feature type="region of interest" description="Disordered" evidence="9">
    <location>
        <begin position="527"/>
        <end position="553"/>
    </location>
</feature>
<feature type="domain" description="AAA+ ATPase" evidence="10">
    <location>
        <begin position="592"/>
        <end position="889"/>
    </location>
</feature>
<dbReference type="AlphaFoldDB" id="A0A4Q9KXM5"/>
<feature type="non-terminal residue" evidence="11">
    <location>
        <position position="1"/>
    </location>
</feature>
<proteinExistence type="inferred from homology"/>
<dbReference type="GO" id="GO:0005730">
    <property type="term" value="C:nucleolus"/>
    <property type="evidence" value="ECO:0007669"/>
    <property type="project" value="UniProtKB-SubCell"/>
</dbReference>
<sequence>KGVSNKNDDYKGFMDNNDDYKGVIDRSSNIKGVSNKNDDYKGFIDNNDDYKGVIDRSSNIKGVSNKNDDYKGVVDKDSNIKGVGDKNDDYKGVNINTNTYHPLNSTNTYHPLIHTPNTNTNTSHPFNNTFSLTSSNTRYIEILQLSIKYNLPVLLQGPTCTGKTALITYISKINNTPLIRINNHNNITRADYIGTYQLINNTCTFIYGPLLHCMLKGCYLLLDELNLAPSEVLEVLNRVLDCNREIYVDEIQQTVKCSKGFRVFCTQNVMYGGRKGLSEALRNRFVEVTVEQLTLEDIESIVRGSIKGREGVGGVNDSSSNYKGVKDSNGNYKGVKDSNGNYKGVNDSNCNYKGVNDRGSNYKGVNDSNCNYKGVGDSSSNYKGVGDSSSNYHPLNDSSSNYHPLNKCSNYHPLNKCSNYHPISNTTDTLHPLNNNNTIQHPLSTRIINKILSVYDSLRLYRNFNSLLSIRDILRWVRRKGVSEEEVYENGVMLLFERQRNYMDRCVVKGVLDDVFRGVVRSRGVSNSTSNYHPVSNSTSTYHPVSNSTSTYHPVSNSSNNYHPFNNSSNTSFVLTPSYLRMYMLIYTAWINKEPILLIGETGIGKTKMLEYVSNLMGVNIETFSCNSNTQTHDFIGYYTLGKGSNEEGVNDSSRLECVNDKEYELEGVSNKDHKLEGVSNKDYKLEGVNVKSPKQQSVNNTSNTLHPFSNIDSKQQGLSNSTNTLHPFSNIDCKQQGLSNSTNTLHPFSNIDRKQQGLNKTTNNLHPLNNSTNNYNPVSNSTNTLHPLNNNTNNNNTNTLFKYGPLVTAMRTGKAFLFDEINLTDDSVLERINSLLDDSNTLYIPETNETIYPNNNFILLATMNPGTDIGKKELSPALRSRFNEIYFDIPNNEIEGVMMDRVGYSVKGVSMRKVEIVSEFYNVVSVRSMLKGDSRVGVSDSSGGVTDSRMGVSNSSGGVNDSMELEGVNDSSTNYKGVSNKDSKLEGVSNKDSKLEGVSNKDSKLEGVSN</sequence>
<dbReference type="VEuPathDB" id="MicrosporidiaDB:CWI36_1876p0010"/>
<feature type="compositionally biased region" description="Low complexity" evidence="9">
    <location>
        <begin position="936"/>
        <end position="961"/>
    </location>
</feature>
<evidence type="ECO:0000313" key="11">
    <source>
        <dbReference type="EMBL" id="TBT99712.1"/>
    </source>
</evidence>
<dbReference type="VEuPathDB" id="MicrosporidiaDB:CWI39_1822p0010"/>
<feature type="compositionally biased region" description="Basic and acidic residues" evidence="9">
    <location>
        <begin position="980"/>
        <end position="1011"/>
    </location>
</feature>
<dbReference type="PANTHER" id="PTHR48103">
    <property type="entry name" value="MIDASIN-RELATED"/>
    <property type="match status" value="1"/>
</dbReference>
<evidence type="ECO:0000256" key="3">
    <source>
        <dbReference type="ARBA" id="ARBA00007188"/>
    </source>
</evidence>
<dbReference type="InterPro" id="IPR027417">
    <property type="entry name" value="P-loop_NTPase"/>
</dbReference>
<dbReference type="InterPro" id="IPR003593">
    <property type="entry name" value="AAA+_ATPase"/>
</dbReference>
<evidence type="ECO:0000256" key="1">
    <source>
        <dbReference type="ARBA" id="ARBA00004604"/>
    </source>
</evidence>
<dbReference type="VEuPathDB" id="MicrosporidiaDB:CWI39_1287p0010"/>
<comment type="subcellular location">
    <subcellularLocation>
        <location evidence="1">Nucleus</location>
        <location evidence="1">Nucleolus</location>
    </subcellularLocation>
    <subcellularLocation>
        <location evidence="2">Nucleus</location>
        <location evidence="2">Nucleoplasm</location>
    </subcellularLocation>
</comment>
<evidence type="ECO:0000256" key="5">
    <source>
        <dbReference type="ARBA" id="ARBA00022741"/>
    </source>
</evidence>
<dbReference type="EMBL" id="PITI01001876">
    <property type="protein sequence ID" value="TBT99712.1"/>
    <property type="molecule type" value="Genomic_DNA"/>
</dbReference>
<keyword evidence="5" id="KW-0547">Nucleotide-binding</keyword>
<gene>
    <name evidence="11" type="ORF">CWI36_1876p0010</name>
</gene>
<protein>
    <recommendedName>
        <fullName evidence="4">Midasin</fullName>
    </recommendedName>
</protein>
<evidence type="ECO:0000256" key="7">
    <source>
        <dbReference type="ARBA" id="ARBA00023186"/>
    </source>
</evidence>
<dbReference type="VEuPathDB" id="MicrosporidiaDB:CWI39_2384p0010"/>
<reference evidence="11 12" key="1">
    <citation type="submission" date="2017-12" db="EMBL/GenBank/DDBJ databases">
        <authorList>
            <person name="Pombert J.-F."/>
            <person name="Haag K.L."/>
            <person name="Ebert D."/>
        </authorList>
    </citation>
    <scope>NUCLEOTIDE SEQUENCE [LARGE SCALE GENOMIC DNA]</scope>
    <source>
        <strain evidence="11">BE-OM-2</strain>
    </source>
</reference>
<keyword evidence="8" id="KW-0539">Nucleus</keyword>
<dbReference type="SUPFAM" id="SSF52540">
    <property type="entry name" value="P-loop containing nucleoside triphosphate hydrolases"/>
    <property type="match status" value="2"/>
</dbReference>
<keyword evidence="6" id="KW-0067">ATP-binding</keyword>
<evidence type="ECO:0000313" key="12">
    <source>
        <dbReference type="Proteomes" id="UP000291404"/>
    </source>
</evidence>